<reference evidence="9 10" key="1">
    <citation type="journal article" date="2024" name="Nat. Commun.">
        <title>Phylogenomics reveals the evolutionary origins of lichenization in chlorophyte algae.</title>
        <authorList>
            <person name="Puginier C."/>
            <person name="Libourel C."/>
            <person name="Otte J."/>
            <person name="Skaloud P."/>
            <person name="Haon M."/>
            <person name="Grisel S."/>
            <person name="Petersen M."/>
            <person name="Berrin J.G."/>
            <person name="Delaux P.M."/>
            <person name="Dal Grande F."/>
            <person name="Keller J."/>
        </authorList>
    </citation>
    <scope>NUCLEOTIDE SEQUENCE [LARGE SCALE GENOMIC DNA]</scope>
    <source>
        <strain evidence="9 10">SAG 2145</strain>
    </source>
</reference>
<dbReference type="GO" id="GO:0070475">
    <property type="term" value="P:rRNA base methylation"/>
    <property type="evidence" value="ECO:0007669"/>
    <property type="project" value="TreeGrafter"/>
</dbReference>
<dbReference type="InterPro" id="IPR049560">
    <property type="entry name" value="MeTrfase_RsmB-F_NOP2_cat"/>
</dbReference>
<comment type="caution">
    <text evidence="9">The sequence shown here is derived from an EMBL/GenBank/DDBJ whole genome shotgun (WGS) entry which is preliminary data.</text>
</comment>
<gene>
    <name evidence="9" type="ORF">WJX74_001104</name>
</gene>
<dbReference type="AlphaFoldDB" id="A0AAW1R3L0"/>
<evidence type="ECO:0000256" key="3">
    <source>
        <dbReference type="ARBA" id="ARBA00022691"/>
    </source>
</evidence>
<dbReference type="Pfam" id="PF21153">
    <property type="entry name" value="NSUN5_N"/>
    <property type="match status" value="1"/>
</dbReference>
<dbReference type="Proteomes" id="UP001438707">
    <property type="component" value="Unassembled WGS sequence"/>
</dbReference>
<feature type="transmembrane region" description="Helical" evidence="7">
    <location>
        <begin position="287"/>
        <end position="309"/>
    </location>
</feature>
<sequence>MEALGWQQHSCGLLSRHAGVVRPQSRPVCRRQTANSSRGCSSPSFSAQRAVRLTRPQQPCLLQSSSSSSKRDALRPKRCIKLGSSKQPIEEVADSTDSTNQKWGLLQWKEYNRPWQVPWSGSTVTIGMIAWVLSFLGVALILLPALGSLVGIKDFTAMSGTDKALYALVNQVLETLAGLGIVYLATRKFMPLSPDLLRYDFREPFAKPRGWLAWGLLGVLLSPLVVGAAAFAFSLFGFDEVNGKGTVDGVAQILSLDFPSFASLFGVTAVLAPILEETVFRGFLLTSLTKFMPTWAAVIASSVAFGLAHLSTRDLPQLVVLGTLLGFIYVRSRNLLSPMLIHGVWNGTVLTILFLLVQSGVDLKELFSGIHINDMKQILGQSVVNSFRGSSGEMRFQAGCGTSTRSAADLFPVVTPTDRLCNMRSRRPKPISDRQSGQAKRRRSDDAEARPTKRQKKPRPALRGVKGKPLWACSSVVDRQAAFALEKILEAHRTKRRGVSLKSLTLGSNIEAKKATFAVTTESIKYLQIIDAILDRSQILKECSQLARPSAVILVYELLFGEGVRAQGPAERHVLSCKDSLEAALSKELEAHGAEDVSELLPATEESRPRSVRVNTIKVTKEAAISRLQADFGSLEPDGLLDDVLILPSSCALHDHPWVKNGSLILQSKASCMPAQALSPEPGWTVLDCCAAPGNKTTHLAARLGNIGKVIAVDRDPVRFKRLKDNAKLAGATCIQCIQDDFLKLPLDTAQFSSVDAVLLDPSCSGSGTAHNQVDRLLSPTDEVDCGRLESLAAFQEKALRHAFKLPKLKRLVYSTCSSHSIEGEEVIEKVMPLANQLGFHLEGPFPSWHRRGHKQFPDGKLMVRADAKLDRTDGFFLALFSKTDLENGIG</sequence>
<keyword evidence="1 5" id="KW-0489">Methyltransferase</keyword>
<dbReference type="InterPro" id="IPR001678">
    <property type="entry name" value="MeTrfase_RsmB-F_NOP2_dom"/>
</dbReference>
<dbReference type="PANTHER" id="PTHR22807:SF4">
    <property type="entry name" value="28S RRNA (CYTOSINE-C(5))-METHYLTRANSFERASE"/>
    <property type="match status" value="1"/>
</dbReference>
<comment type="similarity">
    <text evidence="5">Belongs to the class I-like SAM-binding methyltransferase superfamily. RsmB/NOP family.</text>
</comment>
<keyword evidence="10" id="KW-1185">Reference proteome</keyword>
<feature type="transmembrane region" description="Helical" evidence="7">
    <location>
        <begin position="258"/>
        <end position="275"/>
    </location>
</feature>
<dbReference type="GO" id="GO:0003723">
    <property type="term" value="F:RNA binding"/>
    <property type="evidence" value="ECO:0007669"/>
    <property type="project" value="UniProtKB-UniRule"/>
</dbReference>
<evidence type="ECO:0000313" key="10">
    <source>
        <dbReference type="Proteomes" id="UP001438707"/>
    </source>
</evidence>
<feature type="domain" description="SAM-dependent MTase RsmB/NOP-type" evidence="8">
    <location>
        <begin position="600"/>
        <end position="884"/>
    </location>
</feature>
<feature type="binding site" evidence="5">
    <location>
        <position position="714"/>
    </location>
    <ligand>
        <name>S-adenosyl-L-methionine</name>
        <dbReference type="ChEBI" id="CHEBI:59789"/>
    </ligand>
</feature>
<dbReference type="PROSITE" id="PS51686">
    <property type="entry name" value="SAM_MT_RSMB_NOP"/>
    <property type="match status" value="1"/>
</dbReference>
<feature type="transmembrane region" description="Helical" evidence="7">
    <location>
        <begin position="129"/>
        <end position="152"/>
    </location>
</feature>
<dbReference type="InterPro" id="IPR029063">
    <property type="entry name" value="SAM-dependent_MTases_sf"/>
</dbReference>
<feature type="binding site" evidence="5">
    <location>
        <position position="761"/>
    </location>
    <ligand>
        <name>S-adenosyl-L-methionine</name>
        <dbReference type="ChEBI" id="CHEBI:59789"/>
    </ligand>
</feature>
<feature type="binding site" evidence="5">
    <location>
        <position position="741"/>
    </location>
    <ligand>
        <name>S-adenosyl-L-methionine</name>
        <dbReference type="ChEBI" id="CHEBI:59789"/>
    </ligand>
</feature>
<feature type="transmembrane region" description="Helical" evidence="7">
    <location>
        <begin position="211"/>
        <end position="238"/>
    </location>
</feature>
<dbReference type="GO" id="GO:0008173">
    <property type="term" value="F:RNA methyltransferase activity"/>
    <property type="evidence" value="ECO:0007669"/>
    <property type="project" value="InterPro"/>
</dbReference>
<organism evidence="9 10">
    <name type="scientific">Apatococcus lobatus</name>
    <dbReference type="NCBI Taxonomy" id="904363"/>
    <lineage>
        <taxon>Eukaryota</taxon>
        <taxon>Viridiplantae</taxon>
        <taxon>Chlorophyta</taxon>
        <taxon>core chlorophytes</taxon>
        <taxon>Trebouxiophyceae</taxon>
        <taxon>Chlorellales</taxon>
        <taxon>Chlorellaceae</taxon>
        <taxon>Apatococcus</taxon>
    </lineage>
</organism>
<dbReference type="GO" id="GO:0004175">
    <property type="term" value="F:endopeptidase activity"/>
    <property type="evidence" value="ECO:0007669"/>
    <property type="project" value="UniProtKB-ARBA"/>
</dbReference>
<evidence type="ECO:0000256" key="5">
    <source>
        <dbReference type="PROSITE-ProRule" id="PRU01023"/>
    </source>
</evidence>
<proteinExistence type="inferred from homology"/>
<evidence type="ECO:0000259" key="8">
    <source>
        <dbReference type="PROSITE" id="PS51686"/>
    </source>
</evidence>
<evidence type="ECO:0000256" key="2">
    <source>
        <dbReference type="ARBA" id="ARBA00022679"/>
    </source>
</evidence>
<evidence type="ECO:0000256" key="7">
    <source>
        <dbReference type="SAM" id="Phobius"/>
    </source>
</evidence>
<keyword evidence="4 5" id="KW-0694">RNA-binding</keyword>
<keyword evidence="7" id="KW-0812">Transmembrane</keyword>
<feature type="transmembrane region" description="Helical" evidence="7">
    <location>
        <begin position="315"/>
        <end position="332"/>
    </location>
</feature>
<feature type="transmembrane region" description="Helical" evidence="7">
    <location>
        <begin position="164"/>
        <end position="185"/>
    </location>
</feature>
<keyword evidence="2 5" id="KW-0808">Transferase</keyword>
<feature type="region of interest" description="Disordered" evidence="6">
    <location>
        <begin position="422"/>
        <end position="465"/>
    </location>
</feature>
<dbReference type="CDD" id="cd02440">
    <property type="entry name" value="AdoMet_MTases"/>
    <property type="match status" value="1"/>
</dbReference>
<feature type="transmembrane region" description="Helical" evidence="7">
    <location>
        <begin position="339"/>
        <end position="357"/>
    </location>
</feature>
<feature type="binding site" evidence="5">
    <location>
        <begin position="690"/>
        <end position="696"/>
    </location>
    <ligand>
        <name>S-adenosyl-L-methionine</name>
        <dbReference type="ChEBI" id="CHEBI:59789"/>
    </ligand>
</feature>
<dbReference type="PANTHER" id="PTHR22807">
    <property type="entry name" value="NOP2 YEAST -RELATED NOL1/NOP2/FMU SUN DOMAIN-CONTAINING"/>
    <property type="match status" value="1"/>
</dbReference>
<name>A0AAW1R3L0_9CHLO</name>
<keyword evidence="7" id="KW-1133">Transmembrane helix</keyword>
<dbReference type="PRINTS" id="PR02008">
    <property type="entry name" value="RCMTFAMILY"/>
</dbReference>
<dbReference type="InterPro" id="IPR023267">
    <property type="entry name" value="RCMT"/>
</dbReference>
<dbReference type="Gene3D" id="3.40.50.150">
    <property type="entry name" value="Vaccinia Virus protein VP39"/>
    <property type="match status" value="1"/>
</dbReference>
<dbReference type="SUPFAM" id="SSF53335">
    <property type="entry name" value="S-adenosyl-L-methionine-dependent methyltransferases"/>
    <property type="match status" value="1"/>
</dbReference>
<protein>
    <recommendedName>
        <fullName evidence="8">SAM-dependent MTase RsmB/NOP-type domain-containing protein</fullName>
    </recommendedName>
</protein>
<keyword evidence="7" id="KW-0472">Membrane</keyword>
<accession>A0AAW1R3L0</accession>
<dbReference type="EMBL" id="JALJOS010000016">
    <property type="protein sequence ID" value="KAK9828155.1"/>
    <property type="molecule type" value="Genomic_DNA"/>
</dbReference>
<evidence type="ECO:0000256" key="4">
    <source>
        <dbReference type="ARBA" id="ARBA00022884"/>
    </source>
</evidence>
<evidence type="ECO:0000256" key="1">
    <source>
        <dbReference type="ARBA" id="ARBA00022603"/>
    </source>
</evidence>
<dbReference type="InterPro" id="IPR048889">
    <property type="entry name" value="NSUN5_RCM1_N"/>
</dbReference>
<dbReference type="GO" id="GO:0080120">
    <property type="term" value="P:CAAX-box protein maturation"/>
    <property type="evidence" value="ECO:0007669"/>
    <property type="project" value="UniProtKB-ARBA"/>
</dbReference>
<keyword evidence="3 5" id="KW-0949">S-adenosyl-L-methionine</keyword>
<dbReference type="Gene3D" id="3.30.70.1170">
    <property type="entry name" value="Sun protein, domain 3"/>
    <property type="match status" value="1"/>
</dbReference>
<dbReference type="Pfam" id="PF02517">
    <property type="entry name" value="Rce1-like"/>
    <property type="match status" value="1"/>
</dbReference>
<dbReference type="Pfam" id="PF01189">
    <property type="entry name" value="Methyltr_RsmB-F"/>
    <property type="match status" value="1"/>
</dbReference>
<evidence type="ECO:0000313" key="9">
    <source>
        <dbReference type="EMBL" id="KAK9828155.1"/>
    </source>
</evidence>
<feature type="active site" description="Nucleophile" evidence="5">
    <location>
        <position position="817"/>
    </location>
</feature>
<evidence type="ECO:0000256" key="6">
    <source>
        <dbReference type="SAM" id="MobiDB-lite"/>
    </source>
</evidence>
<dbReference type="GO" id="GO:0005730">
    <property type="term" value="C:nucleolus"/>
    <property type="evidence" value="ECO:0007669"/>
    <property type="project" value="TreeGrafter"/>
</dbReference>
<dbReference type="InterPro" id="IPR003675">
    <property type="entry name" value="Rce1/LyrA-like_dom"/>
</dbReference>